<gene>
    <name evidence="2" type="ORF">MACJ_001688</name>
</gene>
<evidence type="ECO:0000313" key="2">
    <source>
        <dbReference type="EMBL" id="UKJ90754.2"/>
    </source>
</evidence>
<dbReference type="EMBL" id="CP056068">
    <property type="protein sequence ID" value="UKJ90754.2"/>
    <property type="molecule type" value="Genomic_DNA"/>
</dbReference>
<name>A0A976QRQ7_THEOR</name>
<proteinExistence type="predicted"/>
<feature type="transmembrane region" description="Helical" evidence="1">
    <location>
        <begin position="467"/>
        <end position="491"/>
    </location>
</feature>
<keyword evidence="1" id="KW-1133">Transmembrane helix</keyword>
<keyword evidence="1" id="KW-0812">Transmembrane</keyword>
<evidence type="ECO:0000313" key="3">
    <source>
        <dbReference type="Proteomes" id="UP000244803"/>
    </source>
</evidence>
<evidence type="ECO:0000256" key="1">
    <source>
        <dbReference type="SAM" id="Phobius"/>
    </source>
</evidence>
<dbReference type="OrthoDB" id="10568022at2759"/>
<reference evidence="2" key="1">
    <citation type="submission" date="2022-07" db="EMBL/GenBank/DDBJ databases">
        <title>Evaluation of T. orientalis genome assembly methods using nanopore sequencing and analysis of variation between genomes.</title>
        <authorList>
            <person name="Yam J."/>
            <person name="Micallef M.L."/>
            <person name="Liu M."/>
            <person name="Djordjevic S.P."/>
            <person name="Bogema D.R."/>
            <person name="Jenkins C."/>
        </authorList>
    </citation>
    <scope>NUCLEOTIDE SEQUENCE</scope>
    <source>
        <strain evidence="2">Fish Creek</strain>
    </source>
</reference>
<sequence length="503" mass="58520">MTSQLEDIEENSVENKLREENDNIYPYLPYLIDLKNDYSYKVNVEQKKDESNLGNFTKYSHTPQSGYSGKNSLVLYNGEKLMEKNNNKLEQIQEIQNVVYKAVNVYFGTKNQTIPLIIQLNKSEVSNNSKYYVHKKDDTSYWEKWEFQSTDDNKELLKKLKETESNLFDSISLLIDYDKAYTKDELEKIPGVKVSGSQPEKIDVSEYMNLECLNKSNYKCYKHCLTCKTNLDSSDIENVKLKLFIATETNRYSEISLHSSDDANDFNREHIYYEKGKTLNDFENNLYVIFYYEQNKKGDPRPVLFSYQKKVYRPLNLNEYSRKWVCVENSDFNPDICTDFNLLKILKGVSYFMNPVNIDEATGRKIGDYGITDRYITHRFNNSTTVQITIKPDDLNCYRKYTHSTTFGYILGEVNHNGSKLFESYEKYNSSLSTNRVGNFPSMIDYENKNDNLIIESADKCNERNNVGVIVGVLSIIGVVAGGVAGAVYKFPEFFRSIYRRIN</sequence>
<dbReference type="AlphaFoldDB" id="A0A976QRQ7"/>
<dbReference type="Proteomes" id="UP000244803">
    <property type="component" value="Chromosome 2"/>
</dbReference>
<organism evidence="2 3">
    <name type="scientific">Theileria orientalis</name>
    <dbReference type="NCBI Taxonomy" id="68886"/>
    <lineage>
        <taxon>Eukaryota</taxon>
        <taxon>Sar</taxon>
        <taxon>Alveolata</taxon>
        <taxon>Apicomplexa</taxon>
        <taxon>Aconoidasida</taxon>
        <taxon>Piroplasmida</taxon>
        <taxon>Theileriidae</taxon>
        <taxon>Theileria</taxon>
    </lineage>
</organism>
<keyword evidence="1" id="KW-0472">Membrane</keyword>
<accession>A0A976QRQ7</accession>
<protein>
    <submittedName>
        <fullName evidence="2">Uncharacterized protein</fullName>
    </submittedName>
</protein>